<keyword evidence="9" id="KW-1185">Reference proteome</keyword>
<dbReference type="GO" id="GO:0005737">
    <property type="term" value="C:cytoplasm"/>
    <property type="evidence" value="ECO:0007669"/>
    <property type="project" value="TreeGrafter"/>
</dbReference>
<keyword evidence="2" id="KW-0853">WD repeat</keyword>
<dbReference type="OrthoDB" id="341486at2759"/>
<feature type="compositionally biased region" description="Low complexity" evidence="4">
    <location>
        <begin position="602"/>
        <end position="615"/>
    </location>
</feature>
<dbReference type="GO" id="GO:1904263">
    <property type="term" value="P:positive regulation of TORC1 signaling"/>
    <property type="evidence" value="ECO:0007669"/>
    <property type="project" value="TreeGrafter"/>
</dbReference>
<keyword evidence="3" id="KW-0677">Repeat</keyword>
<keyword evidence="5" id="KW-1133">Transmembrane helix</keyword>
<feature type="region of interest" description="Disordered" evidence="4">
    <location>
        <begin position="261"/>
        <end position="289"/>
    </location>
</feature>
<dbReference type="Gene3D" id="2.130.10.10">
    <property type="entry name" value="YVTN repeat-like/Quinoprotein amine dehydrogenase"/>
    <property type="match status" value="1"/>
</dbReference>
<proteinExistence type="inferred from homology"/>
<keyword evidence="5" id="KW-0472">Membrane</keyword>
<keyword evidence="5" id="KW-0812">Transmembrane</keyword>
<comment type="caution">
    <text evidence="8">The sequence shown here is derived from an EMBL/GenBank/DDBJ whole genome shotgun (WGS) entry which is preliminary data.</text>
</comment>
<feature type="domain" description="GATOR2 complex protein MIO zinc-ribbon like" evidence="6">
    <location>
        <begin position="931"/>
        <end position="994"/>
    </location>
</feature>
<evidence type="ECO:0000256" key="4">
    <source>
        <dbReference type="SAM" id="MobiDB-lite"/>
    </source>
</evidence>
<dbReference type="Proteomes" id="UP000268093">
    <property type="component" value="Unassembled WGS sequence"/>
</dbReference>
<evidence type="ECO:0000313" key="9">
    <source>
        <dbReference type="Proteomes" id="UP000268093"/>
    </source>
</evidence>
<evidence type="ECO:0000313" key="8">
    <source>
        <dbReference type="EMBL" id="RUP48859.1"/>
    </source>
</evidence>
<sequence>MRSKIDRSRFDVGQYMGPRVTPPAPSARKTNDDPRPIQQYGNSEPVISCTWVPTGSPKLVAGMMKSVKIYDLRVESTAASISFSTKAVYGINVDPFHTHRFASYTEEGAVNIWDMRKTSEAISFLWNFVCVMIGLGSSSAADIIRASATVGLSRIAFSPTRSGLLATLSRDARVVCLWDIQESFPRSSQLSNASFLSATQRAAAATGAAGGGTNPPSTFSTAATGVAIPSGMVYSGLNMGINLQVSPGAMGTVLVSPGVVGGSDMERGASNTGSGMSADSSSGEEDASDTLVLWKSRKTQPSSKILSSFAWMPHSSTQSANSASVHRLISVNKDGFIEAVRLQEAPKFSWEPTGNILLTGGGGLEIHGTYHSPPSASTANDADQTHTGAGSLNNDVPLGYQRAALRKQNLLIPRSMSGTSFLRVGSQQQDPSFLRLSTSLQTNSTSTTDNSTGGPTPLARNGVFYHRPGELQQRRANQPSMLSKPMHLDIGHGRLGGARPERAADDVIVYVEGSTLIKELQMDMSVVMKGRATNDYSMDCETNQKKLKYHRKLSELWSWMAQSEHLASETKTHTGAVDYSFQGIHAVWMGSNTASQNHKKVSPLSTPKTTSPLTRPLVHQPAHVNISLQESTSSSSSSTGTSATLDQNAAAALNLGRGTSNVSPDDELEIVPTARQAQRRLALWMCGFGFTKTQLEVELGNLEESGENEKAAGWALFSGQTERAIKALNNSSDQSRKLMSAALAGYQNNTSQAKDGNGDTLWQNLARSMANDLKDDPYLRTMFAYLASDDWDVVLGEKQLSLRERVAVALRVLTDDELTVYVENLVRQVVAEGDIEGLFLTGLTKEGVDLFEQYVNSTDDIQTAALALSFCVPSKFQDRRVDEWVESYRLLLDRWQLYHTRARFDIERGKRYGPTPGAAAEITPSQVYVQCRFCAQSLAHSVQIQNVRNRDGRRIMVQANVNPNAGGRKKSTVCPSCSKPLPRCALCLLNLGTPTDSLRQTMATNGIPRGSISGSRGAKRVVMVAMQSTCVNGLRNTNSVPSATVRADASIYEDGSGRVIVQL</sequence>
<accession>A0A433DDG1</accession>
<organism evidence="8 9">
    <name type="scientific">Jimgerdemannia flammicorona</name>
    <dbReference type="NCBI Taxonomy" id="994334"/>
    <lineage>
        <taxon>Eukaryota</taxon>
        <taxon>Fungi</taxon>
        <taxon>Fungi incertae sedis</taxon>
        <taxon>Mucoromycota</taxon>
        <taxon>Mucoromycotina</taxon>
        <taxon>Endogonomycetes</taxon>
        <taxon>Endogonales</taxon>
        <taxon>Endogonaceae</taxon>
        <taxon>Jimgerdemannia</taxon>
    </lineage>
</organism>
<evidence type="ECO:0000256" key="3">
    <source>
        <dbReference type="ARBA" id="ARBA00022737"/>
    </source>
</evidence>
<feature type="transmembrane region" description="Helical" evidence="5">
    <location>
        <begin position="124"/>
        <end position="144"/>
    </location>
</feature>
<dbReference type="Pfam" id="PF17034">
    <property type="entry name" value="zinc_ribbon_16"/>
    <property type="match status" value="1"/>
</dbReference>
<evidence type="ECO:0000256" key="5">
    <source>
        <dbReference type="SAM" id="Phobius"/>
    </source>
</evidence>
<dbReference type="SUPFAM" id="SSF50978">
    <property type="entry name" value="WD40 repeat-like"/>
    <property type="match status" value="1"/>
</dbReference>
<dbReference type="AlphaFoldDB" id="A0A433DDG1"/>
<dbReference type="InterPro" id="IPR036322">
    <property type="entry name" value="WD40_repeat_dom_sf"/>
</dbReference>
<feature type="region of interest" description="Disordered" evidence="4">
    <location>
        <begin position="595"/>
        <end position="615"/>
    </location>
</feature>
<comment type="similarity">
    <text evidence="1">Belongs to the WD repeat mio family.</text>
</comment>
<dbReference type="SMART" id="SM00320">
    <property type="entry name" value="WD40"/>
    <property type="match status" value="3"/>
</dbReference>
<dbReference type="PANTHER" id="PTHR16453:SF9">
    <property type="entry name" value="GATOR COMPLEX PROTEIN MIOS"/>
    <property type="match status" value="1"/>
</dbReference>
<feature type="compositionally biased region" description="Basic and acidic residues" evidence="4">
    <location>
        <begin position="1"/>
        <end position="10"/>
    </location>
</feature>
<dbReference type="PANTHER" id="PTHR16453">
    <property type="entry name" value="WD40 DOMAIN-CONTAINING PROTEIN MIO FAMILY MEMBER"/>
    <property type="match status" value="1"/>
</dbReference>
<dbReference type="Pfam" id="PF21719">
    <property type="entry name" value="MIOS_a-sol"/>
    <property type="match status" value="2"/>
</dbReference>
<feature type="domain" description="MIOS-like alpha-solenoid" evidence="7">
    <location>
        <begin position="670"/>
        <end position="810"/>
    </location>
</feature>
<evidence type="ECO:0000256" key="1">
    <source>
        <dbReference type="ARBA" id="ARBA00009713"/>
    </source>
</evidence>
<gene>
    <name evidence="8" type="ORF">BC936DRAFT_143795</name>
</gene>
<dbReference type="InterPro" id="IPR015943">
    <property type="entry name" value="WD40/YVTN_repeat-like_dom_sf"/>
</dbReference>
<evidence type="ECO:0000256" key="2">
    <source>
        <dbReference type="ARBA" id="ARBA00022574"/>
    </source>
</evidence>
<protein>
    <submittedName>
        <fullName evidence="8">Uncharacterized protein</fullName>
    </submittedName>
</protein>
<evidence type="ECO:0000259" key="7">
    <source>
        <dbReference type="Pfam" id="PF21719"/>
    </source>
</evidence>
<name>A0A433DDG1_9FUNG</name>
<dbReference type="InterPro" id="IPR031488">
    <property type="entry name" value="Zn_ribbon_mio"/>
</dbReference>
<feature type="region of interest" description="Disordered" evidence="4">
    <location>
        <begin position="1"/>
        <end position="41"/>
    </location>
</feature>
<feature type="region of interest" description="Disordered" evidence="4">
    <location>
        <begin position="372"/>
        <end position="394"/>
    </location>
</feature>
<reference evidence="8 9" key="1">
    <citation type="journal article" date="2018" name="New Phytol.">
        <title>Phylogenomics of Endogonaceae and evolution of mycorrhizas within Mucoromycota.</title>
        <authorList>
            <person name="Chang Y."/>
            <person name="Desiro A."/>
            <person name="Na H."/>
            <person name="Sandor L."/>
            <person name="Lipzen A."/>
            <person name="Clum A."/>
            <person name="Barry K."/>
            <person name="Grigoriev I.V."/>
            <person name="Martin F.M."/>
            <person name="Stajich J.E."/>
            <person name="Smith M.E."/>
            <person name="Bonito G."/>
            <person name="Spatafora J.W."/>
        </authorList>
    </citation>
    <scope>NUCLEOTIDE SEQUENCE [LARGE SCALE GENOMIC DNA]</scope>
    <source>
        <strain evidence="8 9">GMNB39</strain>
    </source>
</reference>
<dbReference type="EMBL" id="RBNI01002863">
    <property type="protein sequence ID" value="RUP48859.1"/>
    <property type="molecule type" value="Genomic_DNA"/>
</dbReference>
<dbReference type="Pfam" id="PF21720">
    <property type="entry name" value="MIOS_WD40"/>
    <property type="match status" value="1"/>
</dbReference>
<dbReference type="InterPro" id="IPR001680">
    <property type="entry name" value="WD40_rpt"/>
</dbReference>
<evidence type="ECO:0000259" key="6">
    <source>
        <dbReference type="Pfam" id="PF17034"/>
    </source>
</evidence>
<feature type="domain" description="MIOS-like alpha-solenoid" evidence="7">
    <location>
        <begin position="528"/>
        <end position="596"/>
    </location>
</feature>
<dbReference type="InterPro" id="IPR037593">
    <property type="entry name" value="MIOS/Sea4"/>
</dbReference>
<dbReference type="InterPro" id="IPR049092">
    <property type="entry name" value="MIOS_a-sol"/>
</dbReference>